<evidence type="ECO:0000313" key="3">
    <source>
        <dbReference type="EMBL" id="QIB41559.1"/>
    </source>
</evidence>
<feature type="signal peptide" evidence="1">
    <location>
        <begin position="1"/>
        <end position="27"/>
    </location>
</feature>
<evidence type="ECO:0000313" key="4">
    <source>
        <dbReference type="EMBL" id="QIB41586.1"/>
    </source>
</evidence>
<evidence type="ECO:0008006" key="6">
    <source>
        <dbReference type="Google" id="ProtNLM"/>
    </source>
</evidence>
<dbReference type="Proteomes" id="UP000464865">
    <property type="component" value="Plasmid p2"/>
</dbReference>
<geneLocation type="plasmid" evidence="2 5">
    <name>p2</name>
</geneLocation>
<dbReference type="KEGG" id="roy:G3A56_27575"/>
<feature type="chain" id="PRO_5044659107" description="Conjugal transfer protein" evidence="1">
    <location>
        <begin position="28"/>
        <end position="333"/>
    </location>
</feature>
<reference evidence="3 5" key="1">
    <citation type="submission" date="2020-02" db="EMBL/GenBank/DDBJ databases">
        <title>Plant-Promoting Endophytic Bacterium Rhizobium oryzihabitans sp. nov., Isolated from the Root of Rice.</title>
        <authorList>
            <person name="zhao J."/>
            <person name="Zhang G."/>
        </authorList>
    </citation>
    <scope>NUCLEOTIDE SEQUENCE [LARGE SCALE GENOMIC DNA]</scope>
    <source>
        <strain evidence="3 5">M15</strain>
        <plasmid evidence="2 5">p2</plasmid>
        <plasmid evidence="3 5">p6</plasmid>
        <plasmid evidence="4 5">p7</plasmid>
    </source>
</reference>
<protein>
    <recommendedName>
        <fullName evidence="6">Conjugal transfer protein</fullName>
    </recommendedName>
</protein>
<keyword evidence="3" id="KW-0614">Plasmid</keyword>
<geneLocation type="plasmid" evidence="4 5">
    <name>p7</name>
</geneLocation>
<dbReference type="KEGG" id="roy:G3A56_27720"/>
<geneLocation type="plasmid" evidence="3 5">
    <name>p6</name>
</geneLocation>
<dbReference type="Proteomes" id="UP000464865">
    <property type="component" value="Plasmid p7"/>
</dbReference>
<keyword evidence="5" id="KW-1185">Reference proteome</keyword>
<dbReference type="EMBL" id="CP048638">
    <property type="protein sequence ID" value="QIB41559.1"/>
    <property type="molecule type" value="Genomic_DNA"/>
</dbReference>
<proteinExistence type="predicted"/>
<sequence>MKKHKRFVLGSVVLGGSMLLGANSAAAAWCAISTGWIATHEQVEKHLIQETQILENDVAKAGSETLEQVLAALKVLNRQTSGEGQRLQQATKKSQEAYANTVTEQMRRERLVAIKENYSYETGQGPNACAQVAFLQKVTGAIDGTGSSTSRVYKQIDVSPGSVPSVAQQAADRRDPRSTDASLLLDVNASEEDKRKVIQQLAGFAVEKPTGNETGTVGGEFSMLRAREAEAWRSPALVSLAAVAAMSNKASGDGDGAGSVLQAMDALIDNYGGGPAYQKWTNALQMQSERGLMIELNRLRALSMRLRTYHSESEARKAAVVAGMLAAEAQGSN</sequence>
<evidence type="ECO:0000313" key="2">
    <source>
        <dbReference type="EMBL" id="QIB39627.1"/>
    </source>
</evidence>
<organism evidence="3 5">
    <name type="scientific">Rhizobium oryzihabitans</name>
    <dbReference type="NCBI Taxonomy" id="2267833"/>
    <lineage>
        <taxon>Bacteria</taxon>
        <taxon>Pseudomonadati</taxon>
        <taxon>Pseudomonadota</taxon>
        <taxon>Alphaproteobacteria</taxon>
        <taxon>Hyphomicrobiales</taxon>
        <taxon>Rhizobiaceae</taxon>
        <taxon>Rhizobium/Agrobacterium group</taxon>
        <taxon>Rhizobium</taxon>
    </lineage>
</organism>
<accession>A0A7L5BRK1</accession>
<keyword evidence="1" id="KW-0732">Signal</keyword>
<evidence type="ECO:0000256" key="1">
    <source>
        <dbReference type="SAM" id="SignalP"/>
    </source>
</evidence>
<dbReference type="EMBL" id="CP048634">
    <property type="protein sequence ID" value="QIB39627.1"/>
    <property type="molecule type" value="Genomic_DNA"/>
</dbReference>
<gene>
    <name evidence="2" type="ORF">G3A56_16830</name>
    <name evidence="3" type="ORF">G3A56_27575</name>
    <name evidence="4" type="ORF">G3A56_27720</name>
</gene>
<dbReference type="KEGG" id="roy:G3A56_16830"/>
<evidence type="ECO:0000313" key="5">
    <source>
        <dbReference type="Proteomes" id="UP000464865"/>
    </source>
</evidence>
<dbReference type="AlphaFoldDB" id="A0A7L5BRK1"/>
<name>A0A7L5BRK1_9HYPH</name>
<dbReference type="EMBL" id="CP048639">
    <property type="protein sequence ID" value="QIB41586.1"/>
    <property type="molecule type" value="Genomic_DNA"/>
</dbReference>
<dbReference type="RefSeq" id="WP_130519745.1">
    <property type="nucleotide sequence ID" value="NZ_CP048634.1"/>
</dbReference>
<dbReference type="Proteomes" id="UP000464865">
    <property type="component" value="Plasmid p6"/>
</dbReference>